<feature type="chain" id="PRO_5039511199" evidence="1">
    <location>
        <begin position="20"/>
        <end position="170"/>
    </location>
</feature>
<dbReference type="Proteomes" id="UP000824099">
    <property type="component" value="Unassembled WGS sequence"/>
</dbReference>
<comment type="caution">
    <text evidence="2">The sequence shown here is derived from an EMBL/GenBank/DDBJ whole genome shotgun (WGS) entry which is preliminary data.</text>
</comment>
<accession>A0A9D1MPR0</accession>
<dbReference type="EMBL" id="DVNI01000035">
    <property type="protein sequence ID" value="HIU63884.1"/>
    <property type="molecule type" value="Genomic_DNA"/>
</dbReference>
<reference evidence="2" key="1">
    <citation type="submission" date="2020-10" db="EMBL/GenBank/DDBJ databases">
        <authorList>
            <person name="Gilroy R."/>
        </authorList>
    </citation>
    <scope>NUCLEOTIDE SEQUENCE</scope>
    <source>
        <strain evidence="2">CHK160-1198</strain>
    </source>
</reference>
<feature type="signal peptide" evidence="1">
    <location>
        <begin position="1"/>
        <end position="19"/>
    </location>
</feature>
<sequence>MRTLIIMMFLCLMSNTSLAMMNITEHMVGSAQEYGKSRTEETITAEEFQKPWTIHEVLGQNIYAVKEHIIIYTPYLLVAMDAQNKARAYEMIQPEAGKELADSFNGILVIGAVIDAPERITAEKLSSVLWQNGEEALPYHIELVAASSTEKIVNKTIKANNVGSKVEKNN</sequence>
<evidence type="ECO:0000256" key="1">
    <source>
        <dbReference type="SAM" id="SignalP"/>
    </source>
</evidence>
<reference evidence="2" key="2">
    <citation type="journal article" date="2021" name="PeerJ">
        <title>Extensive microbial diversity within the chicken gut microbiome revealed by metagenomics and culture.</title>
        <authorList>
            <person name="Gilroy R."/>
            <person name="Ravi A."/>
            <person name="Getino M."/>
            <person name="Pursley I."/>
            <person name="Horton D.L."/>
            <person name="Alikhan N.F."/>
            <person name="Baker D."/>
            <person name="Gharbi K."/>
            <person name="Hall N."/>
            <person name="Watson M."/>
            <person name="Adriaenssens E.M."/>
            <person name="Foster-Nyarko E."/>
            <person name="Jarju S."/>
            <person name="Secka A."/>
            <person name="Antonio M."/>
            <person name="Oren A."/>
            <person name="Chaudhuri R.R."/>
            <person name="La Ragione R."/>
            <person name="Hildebrand F."/>
            <person name="Pallen M.J."/>
        </authorList>
    </citation>
    <scope>NUCLEOTIDE SEQUENCE</scope>
    <source>
        <strain evidence="2">CHK160-1198</strain>
    </source>
</reference>
<evidence type="ECO:0000313" key="2">
    <source>
        <dbReference type="EMBL" id="HIU63884.1"/>
    </source>
</evidence>
<name>A0A9D1MPR0_9FIRM</name>
<keyword evidence="1" id="KW-0732">Signal</keyword>
<feature type="non-terminal residue" evidence="2">
    <location>
        <position position="170"/>
    </location>
</feature>
<proteinExistence type="predicted"/>
<evidence type="ECO:0000313" key="3">
    <source>
        <dbReference type="Proteomes" id="UP000824099"/>
    </source>
</evidence>
<protein>
    <submittedName>
        <fullName evidence="2">Uncharacterized protein</fullName>
    </submittedName>
</protein>
<organism evidence="2 3">
    <name type="scientific">Candidatus Avacidaminococcus intestinavium</name>
    <dbReference type="NCBI Taxonomy" id="2840684"/>
    <lineage>
        <taxon>Bacteria</taxon>
        <taxon>Bacillati</taxon>
        <taxon>Bacillota</taxon>
        <taxon>Negativicutes</taxon>
        <taxon>Acidaminococcales</taxon>
        <taxon>Acidaminococcaceae</taxon>
        <taxon>Acidaminococcaceae incertae sedis</taxon>
        <taxon>Candidatus Avacidaminococcus</taxon>
    </lineage>
</organism>
<dbReference type="AlphaFoldDB" id="A0A9D1MPR0"/>
<gene>
    <name evidence="2" type="ORF">IAB06_02410</name>
</gene>